<keyword evidence="4" id="KW-0732">Signal</keyword>
<sequence>MAKLSIIFPLFSLLIVSLLLPLAYSKTKVTNIRLYLHVQDQFNETRPAAYGNVFGFQDLLTDGHNPNSRLLGRAQGTLAFTAYDASFDLHVSLAYIFTSGKYNGSTVVSVGRNDVPQNVREIPIVGGTGAFRLARGIVRATTYSTDPPIYIHDLEIIQDCDIPRILERKYAN</sequence>
<feature type="chain" id="PRO_5044531371" description="Dirigent protein" evidence="4">
    <location>
        <begin position="26"/>
        <end position="172"/>
    </location>
</feature>
<accession>A0ABD3DNF5</accession>
<proteinExistence type="inferred from homology"/>
<organism evidence="5 6">
    <name type="scientific">Castilleja foliolosa</name>
    <dbReference type="NCBI Taxonomy" id="1961234"/>
    <lineage>
        <taxon>Eukaryota</taxon>
        <taxon>Viridiplantae</taxon>
        <taxon>Streptophyta</taxon>
        <taxon>Embryophyta</taxon>
        <taxon>Tracheophyta</taxon>
        <taxon>Spermatophyta</taxon>
        <taxon>Magnoliopsida</taxon>
        <taxon>eudicotyledons</taxon>
        <taxon>Gunneridae</taxon>
        <taxon>Pentapetalae</taxon>
        <taxon>asterids</taxon>
        <taxon>lamiids</taxon>
        <taxon>Lamiales</taxon>
        <taxon>Orobanchaceae</taxon>
        <taxon>Pedicularideae</taxon>
        <taxon>Castillejinae</taxon>
        <taxon>Castilleja</taxon>
    </lineage>
</organism>
<gene>
    <name evidence="5" type="ORF">CASFOL_013289</name>
</gene>
<comment type="subcellular location">
    <subcellularLocation>
        <location evidence="4">Secreted</location>
        <location evidence="4">Extracellular space</location>
        <location evidence="4">Apoplast</location>
    </subcellularLocation>
</comment>
<comment type="caution">
    <text evidence="5">The sequence shown here is derived from an EMBL/GenBank/DDBJ whole genome shotgun (WGS) entry which is preliminary data.</text>
</comment>
<evidence type="ECO:0000256" key="1">
    <source>
        <dbReference type="ARBA" id="ARBA00010746"/>
    </source>
</evidence>
<evidence type="ECO:0000256" key="4">
    <source>
        <dbReference type="RuleBase" id="RU363099"/>
    </source>
</evidence>
<dbReference type="EMBL" id="JAVIJP010000016">
    <property type="protein sequence ID" value="KAL3642474.1"/>
    <property type="molecule type" value="Genomic_DNA"/>
</dbReference>
<evidence type="ECO:0000256" key="2">
    <source>
        <dbReference type="ARBA" id="ARBA00011738"/>
    </source>
</evidence>
<keyword evidence="3 4" id="KW-0964">Secreted</keyword>
<protein>
    <recommendedName>
        <fullName evidence="4">Dirigent protein</fullName>
    </recommendedName>
</protein>
<name>A0ABD3DNF5_9LAMI</name>
<dbReference type="GO" id="GO:0048046">
    <property type="term" value="C:apoplast"/>
    <property type="evidence" value="ECO:0007669"/>
    <property type="project" value="UniProtKB-SubCell"/>
</dbReference>
<keyword evidence="6" id="KW-1185">Reference proteome</keyword>
<comment type="function">
    <text evidence="4">Dirigent proteins impart stereoselectivity on the phenoxy radical-coupling reaction, yielding optically active lignans from two molecules of coniferyl alcohol in the biosynthesis of lignans, flavonolignans, and alkaloids and thus plays a central role in plant secondary metabolism.</text>
</comment>
<keyword evidence="4" id="KW-0052">Apoplast</keyword>
<evidence type="ECO:0000256" key="3">
    <source>
        <dbReference type="ARBA" id="ARBA00022525"/>
    </source>
</evidence>
<dbReference type="InterPro" id="IPR004265">
    <property type="entry name" value="Dirigent"/>
</dbReference>
<evidence type="ECO:0000313" key="6">
    <source>
        <dbReference type="Proteomes" id="UP001632038"/>
    </source>
</evidence>
<reference evidence="6" key="1">
    <citation type="journal article" date="2024" name="IScience">
        <title>Strigolactones Initiate the Formation of Haustorium-like Structures in Castilleja.</title>
        <authorList>
            <person name="Buerger M."/>
            <person name="Peterson D."/>
            <person name="Chory J."/>
        </authorList>
    </citation>
    <scope>NUCLEOTIDE SEQUENCE [LARGE SCALE GENOMIC DNA]</scope>
</reference>
<dbReference type="Gene3D" id="2.40.480.10">
    <property type="entry name" value="Allene oxide cyclase-like"/>
    <property type="match status" value="1"/>
</dbReference>
<dbReference type="AlphaFoldDB" id="A0ABD3DNF5"/>
<dbReference type="PANTHER" id="PTHR21495">
    <property type="entry name" value="NUCLEOPORIN-RELATED"/>
    <property type="match status" value="1"/>
</dbReference>
<dbReference type="Proteomes" id="UP001632038">
    <property type="component" value="Unassembled WGS sequence"/>
</dbReference>
<comment type="similarity">
    <text evidence="1 4">Belongs to the plant dirigent protein family.</text>
</comment>
<comment type="subunit">
    <text evidence="2 4">Homodimer.</text>
</comment>
<dbReference type="InterPro" id="IPR044859">
    <property type="entry name" value="Allene_oxi_cyc_Dirigent"/>
</dbReference>
<dbReference type="GO" id="GO:0009699">
    <property type="term" value="P:phenylpropanoid biosynthetic process"/>
    <property type="evidence" value="ECO:0007669"/>
    <property type="project" value="UniProtKB-ARBA"/>
</dbReference>
<feature type="signal peptide" evidence="4">
    <location>
        <begin position="1"/>
        <end position="25"/>
    </location>
</feature>
<evidence type="ECO:0000313" key="5">
    <source>
        <dbReference type="EMBL" id="KAL3642474.1"/>
    </source>
</evidence>
<dbReference type="Pfam" id="PF03018">
    <property type="entry name" value="Dirigent"/>
    <property type="match status" value="1"/>
</dbReference>